<dbReference type="EMBL" id="AWUE01023913">
    <property type="protein sequence ID" value="OMO52143.1"/>
    <property type="molecule type" value="Genomic_DNA"/>
</dbReference>
<proteinExistence type="predicted"/>
<dbReference type="PANTHER" id="PTHR35218">
    <property type="entry name" value="RNASE H DOMAIN-CONTAINING PROTEIN"/>
    <property type="match status" value="1"/>
</dbReference>
<protein>
    <submittedName>
        <fullName evidence="1">Uncharacterized protein</fullName>
    </submittedName>
</protein>
<gene>
    <name evidence="1" type="ORF">COLO4_37385</name>
</gene>
<name>A0A1R3G247_9ROSI</name>
<evidence type="ECO:0000313" key="1">
    <source>
        <dbReference type="EMBL" id="OMO52143.1"/>
    </source>
</evidence>
<accession>A0A1R3G247</accession>
<evidence type="ECO:0000313" key="2">
    <source>
        <dbReference type="Proteomes" id="UP000187203"/>
    </source>
</evidence>
<dbReference type="AlphaFoldDB" id="A0A1R3G247"/>
<dbReference type="Proteomes" id="UP000187203">
    <property type="component" value="Unassembled WGS sequence"/>
</dbReference>
<dbReference type="PANTHER" id="PTHR35218:SF7">
    <property type="entry name" value="ENDONUCLEASE_EXONUCLEASE_PHOSPHATASE"/>
    <property type="match status" value="1"/>
</dbReference>
<sequence>MGSISAAFDIYPSDHSTIHRLRLDLDKGNIVEEEVGERPLIILILNVAGVGNPDFQTEFAKNCHKHNPHLVFVTKTRMRENEGRFARNSVNFPSAISLDPIAYFGGIWMLWNHQTLTVQLTHKTNHFVAADLSFPI</sequence>
<comment type="caution">
    <text evidence="1">The sequence shown here is derived from an EMBL/GenBank/DDBJ whole genome shotgun (WGS) entry which is preliminary data.</text>
</comment>
<keyword evidence="2" id="KW-1185">Reference proteome</keyword>
<organism evidence="1 2">
    <name type="scientific">Corchorus olitorius</name>
    <dbReference type="NCBI Taxonomy" id="93759"/>
    <lineage>
        <taxon>Eukaryota</taxon>
        <taxon>Viridiplantae</taxon>
        <taxon>Streptophyta</taxon>
        <taxon>Embryophyta</taxon>
        <taxon>Tracheophyta</taxon>
        <taxon>Spermatophyta</taxon>
        <taxon>Magnoliopsida</taxon>
        <taxon>eudicotyledons</taxon>
        <taxon>Gunneridae</taxon>
        <taxon>Pentapetalae</taxon>
        <taxon>rosids</taxon>
        <taxon>malvids</taxon>
        <taxon>Malvales</taxon>
        <taxon>Malvaceae</taxon>
        <taxon>Grewioideae</taxon>
        <taxon>Apeibeae</taxon>
        <taxon>Corchorus</taxon>
    </lineage>
</organism>
<reference evidence="2" key="1">
    <citation type="submission" date="2013-09" db="EMBL/GenBank/DDBJ databases">
        <title>Corchorus olitorius genome sequencing.</title>
        <authorList>
            <person name="Alam M."/>
            <person name="Haque M.S."/>
            <person name="Islam M.S."/>
            <person name="Emdad E.M."/>
            <person name="Islam M.M."/>
            <person name="Ahmed B."/>
            <person name="Halim A."/>
            <person name="Hossen Q.M.M."/>
            <person name="Hossain M.Z."/>
            <person name="Ahmed R."/>
            <person name="Khan M.M."/>
            <person name="Islam R."/>
            <person name="Rashid M.M."/>
            <person name="Khan S.A."/>
            <person name="Rahman M.S."/>
            <person name="Alam M."/>
            <person name="Yahiya A.S."/>
            <person name="Khan M.S."/>
            <person name="Azam M.S."/>
            <person name="Haque T."/>
            <person name="Lashkar M.Z.H."/>
            <person name="Akhand A.I."/>
            <person name="Morshed G."/>
            <person name="Roy S."/>
            <person name="Uddin K.S."/>
            <person name="Rabeya T."/>
            <person name="Hossain A.S."/>
            <person name="Chowdhury A."/>
            <person name="Snigdha A.R."/>
            <person name="Mortoza M.S."/>
            <person name="Matin S.A."/>
            <person name="Hoque S.M.E."/>
            <person name="Islam M.K."/>
            <person name="Roy D.K."/>
            <person name="Haider R."/>
            <person name="Moosa M.M."/>
            <person name="Elias S.M."/>
            <person name="Hasan A.M."/>
            <person name="Jahan S."/>
            <person name="Shafiuddin M."/>
            <person name="Mahmood N."/>
            <person name="Shommy N.S."/>
        </authorList>
    </citation>
    <scope>NUCLEOTIDE SEQUENCE [LARGE SCALE GENOMIC DNA]</scope>
    <source>
        <strain evidence="2">cv. O-4</strain>
    </source>
</reference>